<dbReference type="EMBL" id="JABVXQ010000001">
    <property type="protein sequence ID" value="KAF6131176.1"/>
    <property type="molecule type" value="Genomic_DNA"/>
</dbReference>
<organism evidence="2 3">
    <name type="scientific">Phyllostomus discolor</name>
    <name type="common">pale spear-nosed bat</name>
    <dbReference type="NCBI Taxonomy" id="89673"/>
    <lineage>
        <taxon>Eukaryota</taxon>
        <taxon>Metazoa</taxon>
        <taxon>Chordata</taxon>
        <taxon>Craniata</taxon>
        <taxon>Vertebrata</taxon>
        <taxon>Euteleostomi</taxon>
        <taxon>Mammalia</taxon>
        <taxon>Eutheria</taxon>
        <taxon>Laurasiatheria</taxon>
        <taxon>Chiroptera</taxon>
        <taxon>Yangochiroptera</taxon>
        <taxon>Phyllostomidae</taxon>
        <taxon>Phyllostominae</taxon>
        <taxon>Phyllostomus</taxon>
    </lineage>
</organism>
<dbReference type="Proteomes" id="UP000664940">
    <property type="component" value="Unassembled WGS sequence"/>
</dbReference>
<protein>
    <submittedName>
        <fullName evidence="2">Uncharacterized protein</fullName>
    </submittedName>
</protein>
<dbReference type="AlphaFoldDB" id="A0A834BNW2"/>
<gene>
    <name evidence="2" type="ORF">HJG60_008046</name>
</gene>
<feature type="region of interest" description="Disordered" evidence="1">
    <location>
        <begin position="73"/>
        <end position="93"/>
    </location>
</feature>
<comment type="caution">
    <text evidence="2">The sequence shown here is derived from an EMBL/GenBank/DDBJ whole genome shotgun (WGS) entry which is preliminary data.</text>
</comment>
<accession>A0A834BNW2</accession>
<reference evidence="2 3" key="1">
    <citation type="journal article" date="2020" name="Nature">
        <title>Six reference-quality genomes reveal evolution of bat adaptations.</title>
        <authorList>
            <person name="Jebb D."/>
            <person name="Huang Z."/>
            <person name="Pippel M."/>
            <person name="Hughes G.M."/>
            <person name="Lavrichenko K."/>
            <person name="Devanna P."/>
            <person name="Winkler S."/>
            <person name="Jermiin L.S."/>
            <person name="Skirmuntt E.C."/>
            <person name="Katzourakis A."/>
            <person name="Burkitt-Gray L."/>
            <person name="Ray D.A."/>
            <person name="Sullivan K.A.M."/>
            <person name="Roscito J.G."/>
            <person name="Kirilenko B.M."/>
            <person name="Davalos L.M."/>
            <person name="Corthals A.P."/>
            <person name="Power M.L."/>
            <person name="Jones G."/>
            <person name="Ransome R.D."/>
            <person name="Dechmann D.K.N."/>
            <person name="Locatelli A.G."/>
            <person name="Puechmaille S.J."/>
            <person name="Fedrigo O."/>
            <person name="Jarvis E.D."/>
            <person name="Hiller M."/>
            <person name="Vernes S.C."/>
            <person name="Myers E.W."/>
            <person name="Teeling E.C."/>
        </authorList>
    </citation>
    <scope>NUCLEOTIDE SEQUENCE [LARGE SCALE GENOMIC DNA]</scope>
    <source>
        <strain evidence="2">Bat1K_MPI-CBG_1</strain>
    </source>
</reference>
<evidence type="ECO:0000313" key="2">
    <source>
        <dbReference type="EMBL" id="KAF6131176.1"/>
    </source>
</evidence>
<name>A0A834BNW2_9CHIR</name>
<evidence type="ECO:0000256" key="1">
    <source>
        <dbReference type="SAM" id="MobiDB-lite"/>
    </source>
</evidence>
<proteinExistence type="predicted"/>
<sequence>MFAISLSSFQCRIYSCILIPSVYASYNNIHLHSGRNWMMCFPNISVSELLKLTQEKYVVMALWGGSSAHRAPLATTDENKPTKTGSAWGRSLKGEGPRALSSMGFYWVCLQRNTGEAHVRQ</sequence>
<evidence type="ECO:0000313" key="3">
    <source>
        <dbReference type="Proteomes" id="UP000664940"/>
    </source>
</evidence>